<keyword evidence="3" id="KW-1185">Reference proteome</keyword>
<sequence length="448" mass="49601">MTDRPPVSELSEQDPDVVENGSALDPEEIDDMTGAPVWRHLQFIRLADERGAKMPADAWGGYDQDFDTADTIYSAEDVASLPHNRWGVVGFSVPEAPVDSNLIVFDFDFHKADADISIDNIQSAPRGKIGPPVEFPVVESQNGGAHVYALVEQAPVKESDFDLTHDWIDVRGEAVKHHVVAPTETPGVNTDYSIYYECSIPMFSSYAELMDSIALDGDFIGEFSGDETVSDAVGDVEFDRAANAPGEMPTCYQRTLQFRAHPIKRDGHGNPWKVDTLCALLGLSHGYTVEEVADHFEEYPPGAKVDKFDRNVTISHLRRLVQKLETHELAPPAAATLRSHNILEIGEGCACDLPGHFDPGKENVSSYLAYTEATAADPDELVERCLQLRNEYDELDGETPPTTVLWKVAREHDHVEVENPASKALTKDERRVARALFADLTLEGWRDD</sequence>
<protein>
    <submittedName>
        <fullName evidence="2">Uncharacterized protein</fullName>
    </submittedName>
</protein>
<evidence type="ECO:0000313" key="2">
    <source>
        <dbReference type="EMBL" id="QRV16307.1"/>
    </source>
</evidence>
<dbReference type="AlphaFoldDB" id="A0A8T8E3Z0"/>
<dbReference type="KEGG" id="hsal:JMJ58_05290"/>
<dbReference type="OrthoDB" id="350103at2157"/>
<organism evidence="2 3">
    <name type="scientific">Haloterrigena salifodinae</name>
    <dbReference type="NCBI Taxonomy" id="2675099"/>
    <lineage>
        <taxon>Archaea</taxon>
        <taxon>Methanobacteriati</taxon>
        <taxon>Methanobacteriota</taxon>
        <taxon>Stenosarchaea group</taxon>
        <taxon>Halobacteria</taxon>
        <taxon>Halobacteriales</taxon>
        <taxon>Natrialbaceae</taxon>
        <taxon>Haloterrigena</taxon>
    </lineage>
</organism>
<dbReference type="EMBL" id="CP069188">
    <property type="protein sequence ID" value="QRV16307.1"/>
    <property type="molecule type" value="Genomic_DNA"/>
</dbReference>
<dbReference type="SUPFAM" id="SSF56747">
    <property type="entry name" value="Prim-pol domain"/>
    <property type="match status" value="1"/>
</dbReference>
<evidence type="ECO:0000256" key="1">
    <source>
        <dbReference type="SAM" id="MobiDB-lite"/>
    </source>
</evidence>
<reference evidence="2 3" key="1">
    <citation type="submission" date="2021-01" db="EMBL/GenBank/DDBJ databases">
        <title>Genome Sequence and Methylation Pattern of Haloterrigena salifodinae BOL5-1, An Extremely Halophilic Archaeon from a Bolivian Salt Mine.</title>
        <authorList>
            <person name="DasSarma P."/>
            <person name="Anton B.P."/>
            <person name="DasSarma S.L."/>
            <person name="von Ehrenheim H.A.L."/>
            <person name="Martinez F.L."/>
            <person name="Guzman D."/>
            <person name="Roberts R.J."/>
            <person name="DasSarma S."/>
        </authorList>
    </citation>
    <scope>NUCLEOTIDE SEQUENCE [LARGE SCALE GENOMIC DNA]</scope>
    <source>
        <strain evidence="2 3">BOL5-1</strain>
    </source>
</reference>
<dbReference type="RefSeq" id="WP_204748615.1">
    <property type="nucleotide sequence ID" value="NZ_CP069188.1"/>
</dbReference>
<accession>A0A8T8E3Z0</accession>
<feature type="region of interest" description="Disordered" evidence="1">
    <location>
        <begin position="1"/>
        <end position="25"/>
    </location>
</feature>
<gene>
    <name evidence="2" type="ORF">JMJ58_05290</name>
</gene>
<dbReference type="Proteomes" id="UP000637819">
    <property type="component" value="Chromosome"/>
</dbReference>
<evidence type="ECO:0000313" key="3">
    <source>
        <dbReference type="Proteomes" id="UP000637819"/>
    </source>
</evidence>
<name>A0A8T8E3Z0_9EURY</name>
<dbReference type="GeneID" id="62874516"/>
<proteinExistence type="predicted"/>